<dbReference type="AlphaFoldDB" id="A0A1S3C4P1"/>
<organism evidence="4 5">
    <name type="scientific">Cucumis melo</name>
    <name type="common">Muskmelon</name>
    <dbReference type="NCBI Taxonomy" id="3656"/>
    <lineage>
        <taxon>Eukaryota</taxon>
        <taxon>Viridiplantae</taxon>
        <taxon>Streptophyta</taxon>
        <taxon>Embryophyta</taxon>
        <taxon>Tracheophyta</taxon>
        <taxon>Spermatophyta</taxon>
        <taxon>Magnoliopsida</taxon>
        <taxon>eudicotyledons</taxon>
        <taxon>Gunneridae</taxon>
        <taxon>Pentapetalae</taxon>
        <taxon>rosids</taxon>
        <taxon>fabids</taxon>
        <taxon>Cucurbitales</taxon>
        <taxon>Cucurbitaceae</taxon>
        <taxon>Benincaseae</taxon>
        <taxon>Cucumis</taxon>
    </lineage>
</organism>
<sequence>MASPLFLLFLFTISFSIPSQARPCKSLFLSFSLHRHRTLDSPHPFSQMAIIVDITEFKSSSFSSSSDPLFPSVADPTDILRFDLPRPTPVSATTQHFPYDFTSLRDRTKDILSVVVALLFGVGCGALTAATMYLAYSLFAGQFGHRSSVYDDFGEDDDDLSDDNKENIKKMGYINIPDDVAPVKSVGFALSCRMK</sequence>
<dbReference type="Gramene" id="MELO3C020251.2.1">
    <property type="protein sequence ID" value="MELO3C020251.2.1"/>
    <property type="gene ID" value="MELO3C020251.2"/>
</dbReference>
<dbReference type="KEGG" id="cmo:103496817"/>
<evidence type="ECO:0000256" key="1">
    <source>
        <dbReference type="SAM" id="Phobius"/>
    </source>
</evidence>
<dbReference type="PANTHER" id="PTHR35107:SF2">
    <property type="entry name" value="EXPRESSED PROTEIN"/>
    <property type="match status" value="1"/>
</dbReference>
<feature type="transmembrane region" description="Helical" evidence="1">
    <location>
        <begin position="111"/>
        <end position="136"/>
    </location>
</feature>
<feature type="chain" id="PRO_5044565516" evidence="2">
    <location>
        <begin position="22"/>
        <end position="195"/>
    </location>
</feature>
<reference evidence="5" key="2">
    <citation type="submission" date="2025-04" db="UniProtKB">
        <authorList>
            <consortium name="RefSeq"/>
        </authorList>
    </citation>
    <scope>IDENTIFICATION</scope>
</reference>
<dbReference type="RefSeq" id="XP_008457043.1">
    <property type="nucleotide sequence ID" value="XM_008458821.2"/>
</dbReference>
<dbReference type="PANTHER" id="PTHR35107">
    <property type="entry name" value="EXPRESSED PROTEIN"/>
    <property type="match status" value="1"/>
</dbReference>
<evidence type="ECO:0000313" key="4">
    <source>
        <dbReference type="Proteomes" id="UP001652600"/>
    </source>
</evidence>
<gene>
    <name evidence="5" type="primary">LOC103496817</name>
    <name evidence="3" type="synonym">103496817</name>
</gene>
<keyword evidence="1" id="KW-0472">Membrane</keyword>
<keyword evidence="2" id="KW-0732">Signal</keyword>
<dbReference type="Proteomes" id="UP001652600">
    <property type="component" value="Chromosome 6"/>
</dbReference>
<proteinExistence type="predicted"/>
<protein>
    <submittedName>
        <fullName evidence="5">Uncharacterized protein LOC103496817 isoform X2</fullName>
    </submittedName>
</protein>
<accession>A0A1S3C4P1</accession>
<dbReference type="OrthoDB" id="769005at2759"/>
<dbReference type="GeneID" id="103496817"/>
<reference evidence="3" key="1">
    <citation type="submission" date="2023-03" db="UniProtKB">
        <authorList>
            <consortium name="EnsemblPlants"/>
        </authorList>
    </citation>
    <scope>IDENTIFICATION</scope>
</reference>
<name>A0A1S3C4P1_CUCME</name>
<keyword evidence="1" id="KW-1133">Transmembrane helix</keyword>
<dbReference type="EnsemblPlants" id="MELO3C020251.2.1">
    <property type="protein sequence ID" value="MELO3C020251.2.1"/>
    <property type="gene ID" value="MELO3C020251.2"/>
</dbReference>
<keyword evidence="4" id="KW-1185">Reference proteome</keyword>
<feature type="signal peptide" evidence="2">
    <location>
        <begin position="1"/>
        <end position="21"/>
    </location>
</feature>
<evidence type="ECO:0000313" key="3">
    <source>
        <dbReference type="EnsemblPlants" id="MELO3C020251.2.1"/>
    </source>
</evidence>
<keyword evidence="1" id="KW-0812">Transmembrane</keyword>
<evidence type="ECO:0000256" key="2">
    <source>
        <dbReference type="SAM" id="SignalP"/>
    </source>
</evidence>
<evidence type="ECO:0000313" key="5">
    <source>
        <dbReference type="RefSeq" id="XP_008457043.1"/>
    </source>
</evidence>